<feature type="transmembrane region" description="Helical" evidence="1">
    <location>
        <begin position="41"/>
        <end position="58"/>
    </location>
</feature>
<proteinExistence type="predicted"/>
<dbReference type="AlphaFoldDB" id="A6JF09"/>
<protein>
    <submittedName>
        <fullName evidence="2">RCG63390</fullName>
    </submittedName>
</protein>
<reference evidence="2 3" key="1">
    <citation type="submission" date="2005-09" db="EMBL/GenBank/DDBJ databases">
        <authorList>
            <person name="Mural R.J."/>
            <person name="Li P.W."/>
            <person name="Adams M.D."/>
            <person name="Amanatides P.G."/>
            <person name="Baden-Tillson H."/>
            <person name="Barnstead M."/>
            <person name="Chin S.H."/>
            <person name="Dew I."/>
            <person name="Evans C.A."/>
            <person name="Ferriera S."/>
            <person name="Flanigan M."/>
            <person name="Fosler C."/>
            <person name="Glodek A."/>
            <person name="Gu Z."/>
            <person name="Holt R.A."/>
            <person name="Jennings D."/>
            <person name="Kraft C.L."/>
            <person name="Lu F."/>
            <person name="Nguyen T."/>
            <person name="Nusskern D.R."/>
            <person name="Pfannkoch C.M."/>
            <person name="Sitter C."/>
            <person name="Sutton G.G."/>
            <person name="Venter J.C."/>
            <person name="Wang Z."/>
            <person name="Woodage T."/>
            <person name="Zheng X.H."/>
            <person name="Zhong F."/>
        </authorList>
    </citation>
    <scope>NUCLEOTIDE SEQUENCE [LARGE SCALE GENOMIC DNA]</scope>
    <source>
        <strain>BN</strain>
        <strain evidence="3">Sprague-Dawley</strain>
    </source>
</reference>
<evidence type="ECO:0000313" key="2">
    <source>
        <dbReference type="EMBL" id="EDM00451.1"/>
    </source>
</evidence>
<sequence>MESGCLGGYSAFSATTTCDKFLLRALLERSLGNRRNGLFDYFLRVSVILSLWILYLYCPSNYAGEKLKSNLNWKSN</sequence>
<keyword evidence="1" id="KW-1133">Transmembrane helix</keyword>
<evidence type="ECO:0000313" key="3">
    <source>
        <dbReference type="Proteomes" id="UP000234681"/>
    </source>
</evidence>
<organism evidence="2 3">
    <name type="scientific">Rattus norvegicus</name>
    <name type="common">Rat</name>
    <dbReference type="NCBI Taxonomy" id="10116"/>
    <lineage>
        <taxon>Eukaryota</taxon>
        <taxon>Metazoa</taxon>
        <taxon>Chordata</taxon>
        <taxon>Craniata</taxon>
        <taxon>Vertebrata</taxon>
        <taxon>Euteleostomi</taxon>
        <taxon>Mammalia</taxon>
        <taxon>Eutheria</taxon>
        <taxon>Euarchontoglires</taxon>
        <taxon>Glires</taxon>
        <taxon>Rodentia</taxon>
        <taxon>Myomorpha</taxon>
        <taxon>Muroidea</taxon>
        <taxon>Muridae</taxon>
        <taxon>Murinae</taxon>
        <taxon>Rattus</taxon>
    </lineage>
</organism>
<accession>A6JF09</accession>
<dbReference type="EMBL" id="CH473983">
    <property type="protein sequence ID" value="EDM00451.1"/>
    <property type="molecule type" value="Genomic_DNA"/>
</dbReference>
<keyword evidence="1" id="KW-0812">Transmembrane</keyword>
<gene>
    <name evidence="2" type="ORF">rCG_63390</name>
</gene>
<keyword evidence="1" id="KW-0472">Membrane</keyword>
<dbReference type="Proteomes" id="UP000234681">
    <property type="component" value="Chromosome 3"/>
</dbReference>
<name>A6JF09_RAT</name>
<evidence type="ECO:0000256" key="1">
    <source>
        <dbReference type="SAM" id="Phobius"/>
    </source>
</evidence>